<feature type="domain" description="Histidine kinase" evidence="15">
    <location>
        <begin position="415"/>
        <end position="523"/>
    </location>
</feature>
<evidence type="ECO:0000313" key="18">
    <source>
        <dbReference type="Proteomes" id="UP000541033"/>
    </source>
</evidence>
<keyword evidence="5" id="KW-0597">Phosphoprotein</keyword>
<protein>
    <recommendedName>
        <fullName evidence="3">histidine kinase</fullName>
        <ecNumber evidence="3">2.7.13.3</ecNumber>
    </recommendedName>
</protein>
<comment type="caution">
    <text evidence="17">The sequence shown here is derived from an EMBL/GenBank/DDBJ whole genome shotgun (WGS) entry which is preliminary data.</text>
</comment>
<keyword evidence="4" id="KW-1003">Cell membrane</keyword>
<evidence type="ECO:0000259" key="16">
    <source>
        <dbReference type="PROSITE" id="PS50112"/>
    </source>
</evidence>
<dbReference type="AlphaFoldDB" id="A0A7X5R0K8"/>
<dbReference type="Proteomes" id="UP000541033">
    <property type="component" value="Unassembled WGS sequence"/>
</dbReference>
<feature type="transmembrane region" description="Helical" evidence="14">
    <location>
        <begin position="157"/>
        <end position="178"/>
    </location>
</feature>
<dbReference type="InterPro" id="IPR003594">
    <property type="entry name" value="HATPase_dom"/>
</dbReference>
<evidence type="ECO:0000313" key="17">
    <source>
        <dbReference type="EMBL" id="NIH53433.1"/>
    </source>
</evidence>
<dbReference type="SUPFAM" id="SSF103190">
    <property type="entry name" value="Sensory domain-like"/>
    <property type="match status" value="1"/>
</dbReference>
<sequence>MGQLCLVAVMVGALTLALYVDAGRQAEQNAMERMRSLAASLAVNPFVIDAVQSPNPTALLQPYAVDVMDSAHADFVTIMQTDRTRFTHRYPSEIGGTFAGSIDDALAGRTVNQMQDGPLGPTIRGIAPIYSNDGRIVAVVSTGVTVENNNSQLLERLPLIIAIAATLLAGGAIVAVGLRRYLQRVTFGRGPEEIGQMYAFYDAVLHSIDDGMLLLSPGGELVLHNDRAAELLGLTLREGVSAEHSAATGQLPSELVSLLASGKTVENEVVLVGDRVLLVSQRAARTGGKAGSSLGTLVILRDRTDLRKLSSELDTVHTMADALRSQTHEHANRLHTMVTLVELGKGDEAVRFATDDLAQGQRLTDRVMESVDEPVLSALLVGKTAQADERGIELSIVTEGRIPSGLIDVHDAVTILGNLIDNALDAVAEQASPDDRWVEIELIASATELVLTVIDGGPGLRGVSPDDILRRGYTSKPGNGFGRGVGLALVTQAVRRSRGTLSVQDRATASEGARFTVVLPITSDANLNGNTAPVTPTPDRKAPQ</sequence>
<dbReference type="InterPro" id="IPR033463">
    <property type="entry name" value="sCache_3"/>
</dbReference>
<evidence type="ECO:0000256" key="4">
    <source>
        <dbReference type="ARBA" id="ARBA00022475"/>
    </source>
</evidence>
<evidence type="ECO:0000256" key="3">
    <source>
        <dbReference type="ARBA" id="ARBA00012438"/>
    </source>
</evidence>
<comment type="catalytic activity">
    <reaction evidence="1">
        <text>ATP + protein L-histidine = ADP + protein N-phospho-L-histidine.</text>
        <dbReference type="EC" id="2.7.13.3"/>
    </reaction>
</comment>
<evidence type="ECO:0000256" key="7">
    <source>
        <dbReference type="ARBA" id="ARBA00022692"/>
    </source>
</evidence>
<dbReference type="InterPro" id="IPR035965">
    <property type="entry name" value="PAS-like_dom_sf"/>
</dbReference>
<dbReference type="GO" id="GO:0005886">
    <property type="term" value="C:plasma membrane"/>
    <property type="evidence" value="ECO:0007669"/>
    <property type="project" value="UniProtKB-SubCell"/>
</dbReference>
<proteinExistence type="predicted"/>
<keyword evidence="6" id="KW-0808">Transferase</keyword>
<keyword evidence="8" id="KW-0547">Nucleotide-binding</keyword>
<dbReference type="PRINTS" id="PR00344">
    <property type="entry name" value="BCTRLSENSOR"/>
</dbReference>
<dbReference type="RefSeq" id="WP_167149037.1">
    <property type="nucleotide sequence ID" value="NZ_JAAMOX010000001.1"/>
</dbReference>
<dbReference type="Gene3D" id="3.30.565.10">
    <property type="entry name" value="Histidine kinase-like ATPase, C-terminal domain"/>
    <property type="match status" value="1"/>
</dbReference>
<dbReference type="Gene3D" id="3.30.450.20">
    <property type="entry name" value="PAS domain"/>
    <property type="match status" value="2"/>
</dbReference>
<evidence type="ECO:0000256" key="9">
    <source>
        <dbReference type="ARBA" id="ARBA00022777"/>
    </source>
</evidence>
<dbReference type="PANTHER" id="PTHR43547">
    <property type="entry name" value="TWO-COMPONENT HISTIDINE KINASE"/>
    <property type="match status" value="1"/>
</dbReference>
<dbReference type="SUPFAM" id="SSF55785">
    <property type="entry name" value="PYP-like sensor domain (PAS domain)"/>
    <property type="match status" value="1"/>
</dbReference>
<dbReference type="GO" id="GO:0000155">
    <property type="term" value="F:phosphorelay sensor kinase activity"/>
    <property type="evidence" value="ECO:0007669"/>
    <property type="project" value="TreeGrafter"/>
</dbReference>
<dbReference type="InterPro" id="IPR000014">
    <property type="entry name" value="PAS"/>
</dbReference>
<evidence type="ECO:0000256" key="12">
    <source>
        <dbReference type="ARBA" id="ARBA00023012"/>
    </source>
</evidence>
<evidence type="ECO:0000256" key="10">
    <source>
        <dbReference type="ARBA" id="ARBA00022840"/>
    </source>
</evidence>
<name>A0A7X5R0K8_9MICO</name>
<keyword evidence="9 17" id="KW-0418">Kinase</keyword>
<dbReference type="InterPro" id="IPR029151">
    <property type="entry name" value="Sensor-like_sf"/>
</dbReference>
<dbReference type="GO" id="GO:0005524">
    <property type="term" value="F:ATP binding"/>
    <property type="evidence" value="ECO:0007669"/>
    <property type="project" value="UniProtKB-KW"/>
</dbReference>
<gene>
    <name evidence="17" type="ORF">FHX76_001301</name>
</gene>
<dbReference type="Pfam" id="PF02518">
    <property type="entry name" value="HATPase_c"/>
    <property type="match status" value="1"/>
</dbReference>
<evidence type="ECO:0000256" key="2">
    <source>
        <dbReference type="ARBA" id="ARBA00004651"/>
    </source>
</evidence>
<dbReference type="Pfam" id="PF13188">
    <property type="entry name" value="PAS_8"/>
    <property type="match status" value="1"/>
</dbReference>
<evidence type="ECO:0000256" key="5">
    <source>
        <dbReference type="ARBA" id="ARBA00022553"/>
    </source>
</evidence>
<dbReference type="InterPro" id="IPR004358">
    <property type="entry name" value="Sig_transdc_His_kin-like_C"/>
</dbReference>
<dbReference type="SMART" id="SM00387">
    <property type="entry name" value="HATPase_c"/>
    <property type="match status" value="1"/>
</dbReference>
<evidence type="ECO:0000256" key="11">
    <source>
        <dbReference type="ARBA" id="ARBA00022989"/>
    </source>
</evidence>
<evidence type="ECO:0000256" key="1">
    <source>
        <dbReference type="ARBA" id="ARBA00000085"/>
    </source>
</evidence>
<dbReference type="PROSITE" id="PS50109">
    <property type="entry name" value="HIS_KIN"/>
    <property type="match status" value="1"/>
</dbReference>
<accession>A0A7X5R0K8</accession>
<comment type="subcellular location">
    <subcellularLocation>
        <location evidence="2">Cell membrane</location>
        <topology evidence="2">Multi-pass membrane protein</topology>
    </subcellularLocation>
</comment>
<keyword evidence="11 14" id="KW-1133">Transmembrane helix</keyword>
<dbReference type="InterPro" id="IPR005467">
    <property type="entry name" value="His_kinase_dom"/>
</dbReference>
<dbReference type="PROSITE" id="PS50112">
    <property type="entry name" value="PAS"/>
    <property type="match status" value="1"/>
</dbReference>
<evidence type="ECO:0000259" key="15">
    <source>
        <dbReference type="PROSITE" id="PS50109"/>
    </source>
</evidence>
<keyword evidence="7 14" id="KW-0812">Transmembrane</keyword>
<keyword evidence="12" id="KW-0902">Two-component regulatory system</keyword>
<dbReference type="PANTHER" id="PTHR43547:SF10">
    <property type="entry name" value="SENSOR HISTIDINE KINASE DCUS"/>
    <property type="match status" value="1"/>
</dbReference>
<feature type="domain" description="PAS" evidence="16">
    <location>
        <begin position="197"/>
        <end position="238"/>
    </location>
</feature>
<keyword evidence="18" id="KW-1185">Reference proteome</keyword>
<keyword evidence="10" id="KW-0067">ATP-binding</keyword>
<organism evidence="17 18">
    <name type="scientific">Lysinibacter cavernae</name>
    <dbReference type="NCBI Taxonomy" id="1640652"/>
    <lineage>
        <taxon>Bacteria</taxon>
        <taxon>Bacillati</taxon>
        <taxon>Actinomycetota</taxon>
        <taxon>Actinomycetes</taxon>
        <taxon>Micrococcales</taxon>
        <taxon>Microbacteriaceae</taxon>
        <taxon>Lysinibacter</taxon>
    </lineage>
</organism>
<dbReference type="EMBL" id="JAAMOX010000001">
    <property type="protein sequence ID" value="NIH53433.1"/>
    <property type="molecule type" value="Genomic_DNA"/>
</dbReference>
<keyword evidence="13 14" id="KW-0472">Membrane</keyword>
<evidence type="ECO:0000256" key="8">
    <source>
        <dbReference type="ARBA" id="ARBA00022741"/>
    </source>
</evidence>
<evidence type="ECO:0000256" key="6">
    <source>
        <dbReference type="ARBA" id="ARBA00022679"/>
    </source>
</evidence>
<evidence type="ECO:0000256" key="13">
    <source>
        <dbReference type="ARBA" id="ARBA00023136"/>
    </source>
</evidence>
<evidence type="ECO:0000256" key="14">
    <source>
        <dbReference type="SAM" id="Phobius"/>
    </source>
</evidence>
<dbReference type="EC" id="2.7.13.3" evidence="3"/>
<dbReference type="SUPFAM" id="SSF55874">
    <property type="entry name" value="ATPase domain of HSP90 chaperone/DNA topoisomerase II/histidine kinase"/>
    <property type="match status" value="1"/>
</dbReference>
<reference evidence="17 18" key="1">
    <citation type="submission" date="2020-02" db="EMBL/GenBank/DDBJ databases">
        <title>Sequencing the genomes of 1000 actinobacteria strains.</title>
        <authorList>
            <person name="Klenk H.-P."/>
        </authorList>
    </citation>
    <scope>NUCLEOTIDE SEQUENCE [LARGE SCALE GENOMIC DNA]</scope>
    <source>
        <strain evidence="17 18">DSM 27960</strain>
    </source>
</reference>
<dbReference type="InterPro" id="IPR036890">
    <property type="entry name" value="HATPase_C_sf"/>
</dbReference>
<dbReference type="Pfam" id="PF17203">
    <property type="entry name" value="sCache_3_2"/>
    <property type="match status" value="1"/>
</dbReference>